<comment type="cofactor">
    <cofactor evidence="1">
        <name>Mn(2+)</name>
        <dbReference type="ChEBI" id="CHEBI:29035"/>
    </cofactor>
</comment>
<keyword evidence="4" id="KW-0378">Hydrolase</keyword>
<evidence type="ECO:0000313" key="8">
    <source>
        <dbReference type="EMBL" id="WDI31191.1"/>
    </source>
</evidence>
<dbReference type="RefSeq" id="WP_274493020.1">
    <property type="nucleotide sequence ID" value="NZ_CP118166.1"/>
</dbReference>
<evidence type="ECO:0000256" key="4">
    <source>
        <dbReference type="ARBA" id="ARBA00022801"/>
    </source>
</evidence>
<dbReference type="PANTHER" id="PTHR12318:SF0">
    <property type="entry name" value="ACYL-COENZYME A DIPHOSPHATASE NUDT19"/>
    <property type="match status" value="1"/>
</dbReference>
<comment type="cofactor">
    <cofactor evidence="2">
        <name>Mg(2+)</name>
        <dbReference type="ChEBI" id="CHEBI:18420"/>
    </cofactor>
</comment>
<organism evidence="8 9">
    <name type="scientific">Hyphococcus flavus</name>
    <dbReference type="NCBI Taxonomy" id="1866326"/>
    <lineage>
        <taxon>Bacteria</taxon>
        <taxon>Pseudomonadati</taxon>
        <taxon>Pseudomonadota</taxon>
        <taxon>Alphaproteobacteria</taxon>
        <taxon>Parvularculales</taxon>
        <taxon>Parvularculaceae</taxon>
        <taxon>Hyphococcus</taxon>
    </lineage>
</organism>
<dbReference type="PANTHER" id="PTHR12318">
    <property type="entry name" value="TESTOSTERONE-REGULATED PROTEIN RP2"/>
    <property type="match status" value="1"/>
</dbReference>
<evidence type="ECO:0000256" key="1">
    <source>
        <dbReference type="ARBA" id="ARBA00001936"/>
    </source>
</evidence>
<reference evidence="8" key="1">
    <citation type="submission" date="2023-02" db="EMBL/GenBank/DDBJ databases">
        <title>Genome sequence of Hyphococcus flavus.</title>
        <authorList>
            <person name="Rong J.-C."/>
            <person name="Zhao Q."/>
            <person name="Yi M."/>
            <person name="Wu J.-Y."/>
        </authorList>
    </citation>
    <scope>NUCLEOTIDE SEQUENCE</scope>
    <source>
        <strain evidence="8">MCCC 1K03223</strain>
    </source>
</reference>
<evidence type="ECO:0000256" key="5">
    <source>
        <dbReference type="ARBA" id="ARBA00022842"/>
    </source>
</evidence>
<dbReference type="InterPro" id="IPR015797">
    <property type="entry name" value="NUDIX_hydrolase-like_dom_sf"/>
</dbReference>
<dbReference type="AlphaFoldDB" id="A0AAE9ZHX7"/>
<keyword evidence="3" id="KW-0479">Metal-binding</keyword>
<proteinExistence type="predicted"/>
<evidence type="ECO:0000256" key="3">
    <source>
        <dbReference type="ARBA" id="ARBA00022723"/>
    </source>
</evidence>
<dbReference type="Gene3D" id="3.90.79.10">
    <property type="entry name" value="Nucleoside Triphosphate Pyrophosphohydrolase"/>
    <property type="match status" value="1"/>
</dbReference>
<dbReference type="Proteomes" id="UP001214043">
    <property type="component" value="Chromosome"/>
</dbReference>
<dbReference type="SUPFAM" id="SSF55811">
    <property type="entry name" value="Nudix"/>
    <property type="match status" value="1"/>
</dbReference>
<keyword evidence="5" id="KW-0460">Magnesium</keyword>
<dbReference type="PROSITE" id="PS51462">
    <property type="entry name" value="NUDIX"/>
    <property type="match status" value="1"/>
</dbReference>
<evidence type="ECO:0000256" key="2">
    <source>
        <dbReference type="ARBA" id="ARBA00001946"/>
    </source>
</evidence>
<evidence type="ECO:0000259" key="7">
    <source>
        <dbReference type="PROSITE" id="PS51462"/>
    </source>
</evidence>
<dbReference type="EMBL" id="CP118166">
    <property type="protein sequence ID" value="WDI31191.1"/>
    <property type="molecule type" value="Genomic_DNA"/>
</dbReference>
<dbReference type="KEGG" id="hfl:PUV54_14665"/>
<protein>
    <submittedName>
        <fullName evidence="8">NUDIX domain-containing protein</fullName>
    </submittedName>
</protein>
<keyword evidence="9" id="KW-1185">Reference proteome</keyword>
<gene>
    <name evidence="8" type="ORF">PUV54_14665</name>
</gene>
<dbReference type="GO" id="GO:0046872">
    <property type="term" value="F:metal ion binding"/>
    <property type="evidence" value="ECO:0007669"/>
    <property type="project" value="UniProtKB-KW"/>
</dbReference>
<sequence>MSSDYIQAATILLLRDEPAFEVLMVERHANIEFAGGAMVFPGGRMEASDADKAWLAHCDGLEQTPEHEISHRVAAIREAFEETGMLLARKDGEFLGREAMNFEDLRGSVEEKDALFLELICKEKLKLALDALHLFARWRPPKEATHKRFDTWFFAAKAPPKQQARPDGGEATDVIWTQPKDVLADKDAGRRKMIFPTTRNVELLGVSNNTEEAIAFANERPIRPVTPAPETRDGVAYLTIPEDLGYPVTAELLETAFRI</sequence>
<dbReference type="InterPro" id="IPR039121">
    <property type="entry name" value="NUDT19"/>
</dbReference>
<accession>A0AAE9ZHX7</accession>
<name>A0AAE9ZHX7_9PROT</name>
<keyword evidence="6" id="KW-0464">Manganese</keyword>
<feature type="domain" description="Nudix hydrolase" evidence="7">
    <location>
        <begin position="4"/>
        <end position="199"/>
    </location>
</feature>
<evidence type="ECO:0000313" key="9">
    <source>
        <dbReference type="Proteomes" id="UP001214043"/>
    </source>
</evidence>
<dbReference type="GO" id="GO:0016818">
    <property type="term" value="F:hydrolase activity, acting on acid anhydrides, in phosphorus-containing anhydrides"/>
    <property type="evidence" value="ECO:0007669"/>
    <property type="project" value="InterPro"/>
</dbReference>
<evidence type="ECO:0000256" key="6">
    <source>
        <dbReference type="ARBA" id="ARBA00023211"/>
    </source>
</evidence>
<dbReference type="InterPro" id="IPR000086">
    <property type="entry name" value="NUDIX_hydrolase_dom"/>
</dbReference>
<dbReference type="CDD" id="cd18870">
    <property type="entry name" value="NUDIX_AcylCoAdiphos_Nudt19"/>
    <property type="match status" value="1"/>
</dbReference>
<dbReference type="Pfam" id="PF00293">
    <property type="entry name" value="NUDIX"/>
    <property type="match status" value="1"/>
</dbReference>